<evidence type="ECO:0000313" key="1">
    <source>
        <dbReference type="EMBL" id="CAJ2663590.1"/>
    </source>
</evidence>
<sequence>MRNDAVLNLVTGGEILLIADEEQHGYHLVLTHLLNKITEDECRDRIVRAINFALSASRTKRVLGIFTNFF</sequence>
<comment type="caution">
    <text evidence="1">The sequence shown here is derived from an EMBL/GenBank/DDBJ whole genome shotgun (WGS) entry which is preliminary data.</text>
</comment>
<keyword evidence="2" id="KW-1185">Reference proteome</keyword>
<organism evidence="1 2">
    <name type="scientific">Trifolium pratense</name>
    <name type="common">Red clover</name>
    <dbReference type="NCBI Taxonomy" id="57577"/>
    <lineage>
        <taxon>Eukaryota</taxon>
        <taxon>Viridiplantae</taxon>
        <taxon>Streptophyta</taxon>
        <taxon>Embryophyta</taxon>
        <taxon>Tracheophyta</taxon>
        <taxon>Spermatophyta</taxon>
        <taxon>Magnoliopsida</taxon>
        <taxon>eudicotyledons</taxon>
        <taxon>Gunneridae</taxon>
        <taxon>Pentapetalae</taxon>
        <taxon>rosids</taxon>
        <taxon>fabids</taxon>
        <taxon>Fabales</taxon>
        <taxon>Fabaceae</taxon>
        <taxon>Papilionoideae</taxon>
        <taxon>50 kb inversion clade</taxon>
        <taxon>NPAAA clade</taxon>
        <taxon>Hologalegina</taxon>
        <taxon>IRL clade</taxon>
        <taxon>Trifolieae</taxon>
        <taxon>Trifolium</taxon>
    </lineage>
</organism>
<reference evidence="1" key="1">
    <citation type="submission" date="2023-10" db="EMBL/GenBank/DDBJ databases">
        <authorList>
            <person name="Rodriguez Cubillos JULIANA M."/>
            <person name="De Vega J."/>
        </authorList>
    </citation>
    <scope>NUCLEOTIDE SEQUENCE</scope>
</reference>
<dbReference type="Proteomes" id="UP001177021">
    <property type="component" value="Unassembled WGS sequence"/>
</dbReference>
<name>A0ACB0L438_TRIPR</name>
<gene>
    <name evidence="1" type="ORF">MILVUS5_LOCUS28985</name>
</gene>
<proteinExistence type="predicted"/>
<evidence type="ECO:0000313" key="2">
    <source>
        <dbReference type="Proteomes" id="UP001177021"/>
    </source>
</evidence>
<dbReference type="EMBL" id="CASHSV030000409">
    <property type="protein sequence ID" value="CAJ2663590.1"/>
    <property type="molecule type" value="Genomic_DNA"/>
</dbReference>
<accession>A0ACB0L438</accession>
<protein>
    <submittedName>
        <fullName evidence="1">Uncharacterized protein</fullName>
    </submittedName>
</protein>